<name>A0ABW4CFG1_9LACO</name>
<evidence type="ECO:0000256" key="8">
    <source>
        <dbReference type="ARBA" id="ARBA00023163"/>
    </source>
</evidence>
<gene>
    <name evidence="12" type="ORF">ACFQ4P_03255</name>
</gene>
<dbReference type="Proteomes" id="UP001597196">
    <property type="component" value="Unassembled WGS sequence"/>
</dbReference>
<dbReference type="InterPro" id="IPR001789">
    <property type="entry name" value="Sig_transdc_resp-reg_receiver"/>
</dbReference>
<evidence type="ECO:0000256" key="3">
    <source>
        <dbReference type="ARBA" id="ARBA00022553"/>
    </source>
</evidence>
<comment type="caution">
    <text evidence="12">The sequence shown here is derived from an EMBL/GenBank/DDBJ whole genome shotgun (WGS) entry which is preliminary data.</text>
</comment>
<dbReference type="SMART" id="SM00448">
    <property type="entry name" value="REC"/>
    <property type="match status" value="1"/>
</dbReference>
<dbReference type="Gene3D" id="3.40.50.2300">
    <property type="match status" value="1"/>
</dbReference>
<dbReference type="InterPro" id="IPR051271">
    <property type="entry name" value="2C-system_Tx_regulators"/>
</dbReference>
<dbReference type="PANTHER" id="PTHR45526:SF1">
    <property type="entry name" value="TRANSCRIPTIONAL REGULATORY PROTEIN DCUR-RELATED"/>
    <property type="match status" value="1"/>
</dbReference>
<evidence type="ECO:0000256" key="6">
    <source>
        <dbReference type="ARBA" id="ARBA00023125"/>
    </source>
</evidence>
<dbReference type="InterPro" id="IPR024187">
    <property type="entry name" value="Sig_transdc_resp-reg_cit/mal"/>
</dbReference>
<keyword evidence="2 9" id="KW-0963">Cytoplasm</keyword>
<evidence type="ECO:0000256" key="7">
    <source>
        <dbReference type="ARBA" id="ARBA00023159"/>
    </source>
</evidence>
<dbReference type="PANTHER" id="PTHR45526">
    <property type="entry name" value="TRANSCRIPTIONAL REGULATORY PROTEIN DPIA"/>
    <property type="match status" value="1"/>
</dbReference>
<dbReference type="InterPro" id="IPR011006">
    <property type="entry name" value="CheY-like_superfamily"/>
</dbReference>
<dbReference type="PROSITE" id="PS50110">
    <property type="entry name" value="RESPONSE_REGULATORY"/>
    <property type="match status" value="1"/>
</dbReference>
<keyword evidence="3 10" id="KW-0597">Phosphoprotein</keyword>
<dbReference type="EMBL" id="JBHTOC010000004">
    <property type="protein sequence ID" value="MFD1429268.1"/>
    <property type="molecule type" value="Genomic_DNA"/>
</dbReference>
<feature type="modified residue" description="4-aspartylphosphate" evidence="10">
    <location>
        <position position="55"/>
    </location>
</feature>
<evidence type="ECO:0000256" key="2">
    <source>
        <dbReference type="ARBA" id="ARBA00022490"/>
    </source>
</evidence>
<feature type="domain" description="Response regulatory" evidence="11">
    <location>
        <begin position="3"/>
        <end position="120"/>
    </location>
</feature>
<evidence type="ECO:0000259" key="11">
    <source>
        <dbReference type="PROSITE" id="PS50110"/>
    </source>
</evidence>
<sequence length="236" mass="26322">MTQVMIVEDDPMVRELNGQYLRRVLGTDLTLREFGDAQSALDAYQSQPADLILLDVYMPTLSGAEMLQEMTARNWHPQVIMLTAASDLGHVREALDYGVLDYLVKPFSFARFQTAIQRFQTVQKMTSGDGSVSQTDLDQLFVAETPAEATPEPTLPKGLSAYTLGRIRQQLQEMAQPFSNQEVAKVVKLSRISTKKYLDYLLAQGEVSGAVKYLKVGRPVTVYRLTDNEGPTQAPK</sequence>
<protein>
    <recommendedName>
        <fullName evidence="9">Transcriptional regulatory protein</fullName>
    </recommendedName>
</protein>
<evidence type="ECO:0000256" key="9">
    <source>
        <dbReference type="PIRNR" id="PIRNR006171"/>
    </source>
</evidence>
<evidence type="ECO:0000256" key="1">
    <source>
        <dbReference type="ARBA" id="ARBA00004496"/>
    </source>
</evidence>
<evidence type="ECO:0000313" key="12">
    <source>
        <dbReference type="EMBL" id="MFD1429268.1"/>
    </source>
</evidence>
<keyword evidence="7 9" id="KW-0010">Activator</keyword>
<keyword evidence="6 9" id="KW-0238">DNA-binding</keyword>
<dbReference type="SUPFAM" id="SSF52172">
    <property type="entry name" value="CheY-like"/>
    <property type="match status" value="1"/>
</dbReference>
<accession>A0ABW4CFG1</accession>
<organism evidence="12 13">
    <name type="scientific">Lacticaseibacillus mingshuiensis</name>
    <dbReference type="NCBI Taxonomy" id="2799574"/>
    <lineage>
        <taxon>Bacteria</taxon>
        <taxon>Bacillati</taxon>
        <taxon>Bacillota</taxon>
        <taxon>Bacilli</taxon>
        <taxon>Lactobacillales</taxon>
        <taxon>Lactobacillaceae</taxon>
        <taxon>Lacticaseibacillus</taxon>
    </lineage>
</organism>
<dbReference type="RefSeq" id="WP_203626204.1">
    <property type="nucleotide sequence ID" value="NZ_BOLQ01000003.1"/>
</dbReference>
<dbReference type="Pfam" id="PF00072">
    <property type="entry name" value="Response_reg"/>
    <property type="match status" value="1"/>
</dbReference>
<keyword evidence="13" id="KW-1185">Reference proteome</keyword>
<evidence type="ECO:0000256" key="10">
    <source>
        <dbReference type="PROSITE-ProRule" id="PRU00169"/>
    </source>
</evidence>
<keyword evidence="8 9" id="KW-0804">Transcription</keyword>
<evidence type="ECO:0000313" key="13">
    <source>
        <dbReference type="Proteomes" id="UP001597196"/>
    </source>
</evidence>
<evidence type="ECO:0000256" key="4">
    <source>
        <dbReference type="ARBA" id="ARBA00023012"/>
    </source>
</evidence>
<keyword evidence="5 9" id="KW-0805">Transcription regulation</keyword>
<keyword evidence="4 9" id="KW-0902">Two-component regulatory system</keyword>
<reference evidence="13" key="1">
    <citation type="journal article" date="2019" name="Int. J. Syst. Evol. Microbiol.">
        <title>The Global Catalogue of Microorganisms (GCM) 10K type strain sequencing project: providing services to taxonomists for standard genome sequencing and annotation.</title>
        <authorList>
            <consortium name="The Broad Institute Genomics Platform"/>
            <consortium name="The Broad Institute Genome Sequencing Center for Infectious Disease"/>
            <person name="Wu L."/>
            <person name="Ma J."/>
        </authorList>
    </citation>
    <scope>NUCLEOTIDE SEQUENCE [LARGE SCALE GENOMIC DNA]</scope>
    <source>
        <strain evidence="13">CCM 8980</strain>
    </source>
</reference>
<evidence type="ECO:0000256" key="5">
    <source>
        <dbReference type="ARBA" id="ARBA00023015"/>
    </source>
</evidence>
<proteinExistence type="predicted"/>
<dbReference type="PIRSF" id="PIRSF006171">
    <property type="entry name" value="RR_citrat_malat"/>
    <property type="match status" value="1"/>
</dbReference>
<comment type="subcellular location">
    <subcellularLocation>
        <location evidence="1 9">Cytoplasm</location>
    </subcellularLocation>
</comment>